<sequence length="306" mass="34725">MSCRELVILGCSSQQPTRTRNQGAYLFRWNNEGLLFDPGEGTQRQFIFANIAPTVVSRIFISHFHGDHCLGLGSMLMRLNLDKVTHPIHCYYPASGKKYFDRLRYGTIYHETINVIEHPIDKEGIVEDFGNFRIEARKLNHLVDTLGWRITEPDTVKFIPEKIKAAGLRGPIMQDLLRNEQVTVNGKTLYLKDLSYIRKGDSIAVIADTLPCPSIVDLAKNARIMLCESTYLEEHRHLAESHYHMTAKQAATQALAAGAQQLVLTHFSARYLNSKEFEIEAGKIFPNVTAAEEFRSYPFPKNPSSK</sequence>
<evidence type="ECO:0000256" key="1">
    <source>
        <dbReference type="ARBA" id="ARBA00011738"/>
    </source>
</evidence>
<feature type="domain" description="Metallo-beta-lactamase" evidence="9">
    <location>
        <begin position="24"/>
        <end position="128"/>
    </location>
</feature>
<keyword evidence="3 8" id="KW-0540">Nuclease</keyword>
<feature type="binding site" evidence="8">
    <location>
        <position position="141"/>
    </location>
    <ligand>
        <name>Zn(2+)</name>
        <dbReference type="ChEBI" id="CHEBI:29105"/>
        <label>1</label>
        <note>catalytic</note>
    </ligand>
</feature>
<dbReference type="RefSeq" id="WP_006342998.1">
    <property type="nucleotide sequence ID" value="NZ_KE356190.1"/>
</dbReference>
<evidence type="ECO:0000256" key="2">
    <source>
        <dbReference type="ARBA" id="ARBA00022694"/>
    </source>
</evidence>
<dbReference type="GO" id="GO:0042781">
    <property type="term" value="F:3'-tRNA processing endoribonuclease activity"/>
    <property type="evidence" value="ECO:0007669"/>
    <property type="project" value="UniProtKB-EC"/>
</dbReference>
<comment type="similarity">
    <text evidence="8">Belongs to the RNase Z family.</text>
</comment>
<evidence type="ECO:0000259" key="9">
    <source>
        <dbReference type="Pfam" id="PF00753"/>
    </source>
</evidence>
<dbReference type="NCBIfam" id="NF000804">
    <property type="entry name" value="PRK00055.2-1"/>
    <property type="match status" value="1"/>
</dbReference>
<accession>A0ABN0MP74</accession>
<dbReference type="PANTHER" id="PTHR46018:SF2">
    <property type="entry name" value="ZINC PHOSPHODIESTERASE ELAC PROTEIN 1"/>
    <property type="match status" value="1"/>
</dbReference>
<keyword evidence="11" id="KW-1185">Reference proteome</keyword>
<comment type="function">
    <text evidence="8">Zinc phosphodiesterase, which displays some tRNA 3'-processing endonuclease activity. Probably involved in tRNA maturation, by removing a 3'-trailer from precursor tRNA.</text>
</comment>
<feature type="binding site" evidence="8">
    <location>
        <position position="208"/>
    </location>
    <ligand>
        <name>Zn(2+)</name>
        <dbReference type="ChEBI" id="CHEBI:29105"/>
        <label>2</label>
        <note>catalytic</note>
    </ligand>
</feature>
<evidence type="ECO:0000313" key="10">
    <source>
        <dbReference type="EMBL" id="EPJ27745.1"/>
    </source>
</evidence>
<dbReference type="EMBL" id="ATLC01000051">
    <property type="protein sequence ID" value="EPJ27745.1"/>
    <property type="molecule type" value="Genomic_DNA"/>
</dbReference>
<evidence type="ECO:0000256" key="7">
    <source>
        <dbReference type="ARBA" id="ARBA00022833"/>
    </source>
</evidence>
<feature type="binding site" evidence="8">
    <location>
        <position position="67"/>
    </location>
    <ligand>
        <name>Zn(2+)</name>
        <dbReference type="ChEBI" id="CHEBI:29105"/>
        <label>2</label>
        <note>catalytic</note>
    </ligand>
</feature>
<feature type="binding site" evidence="8">
    <location>
        <position position="208"/>
    </location>
    <ligand>
        <name>Zn(2+)</name>
        <dbReference type="ChEBI" id="CHEBI:29105"/>
        <label>1</label>
        <note>catalytic</note>
    </ligand>
</feature>
<keyword evidence="5 8" id="KW-0255">Endonuclease</keyword>
<feature type="active site" description="Proton acceptor" evidence="8">
    <location>
        <position position="67"/>
    </location>
</feature>
<keyword evidence="4 8" id="KW-0479">Metal-binding</keyword>
<organism evidence="10 11">
    <name type="scientific">Chlamydia psittaci 99DC5</name>
    <dbReference type="NCBI Taxonomy" id="1112251"/>
    <lineage>
        <taxon>Bacteria</taxon>
        <taxon>Pseudomonadati</taxon>
        <taxon>Chlamydiota</taxon>
        <taxon>Chlamydiia</taxon>
        <taxon>Chlamydiales</taxon>
        <taxon>Chlamydiaceae</taxon>
        <taxon>Chlamydia/Chlamydophila group</taxon>
        <taxon>Chlamydia</taxon>
    </lineage>
</organism>
<evidence type="ECO:0000256" key="3">
    <source>
        <dbReference type="ARBA" id="ARBA00022722"/>
    </source>
</evidence>
<reference evidence="10 11" key="1">
    <citation type="submission" date="2013-04" db="EMBL/GenBank/DDBJ databases">
        <title>Genome sequence of Chlamydia psittaci 99DC5.</title>
        <authorList>
            <person name="Huot-Creasy H."/>
            <person name="McCracken C.L."/>
            <person name="Humphries M."/>
            <person name="Sachse K."/>
            <person name="Laroucau K."/>
            <person name="Bavoil P."/>
            <person name="Myers G.S."/>
        </authorList>
    </citation>
    <scope>NUCLEOTIDE SEQUENCE [LARGE SCALE GENOMIC DNA]</scope>
    <source>
        <strain evidence="10 11">99DC5</strain>
    </source>
</reference>
<feature type="binding site" evidence="8">
    <location>
        <position position="65"/>
    </location>
    <ligand>
        <name>Zn(2+)</name>
        <dbReference type="ChEBI" id="CHEBI:29105"/>
        <label>1</label>
        <note>catalytic</note>
    </ligand>
</feature>
<name>A0ABN0MP74_CHLPS</name>
<dbReference type="Pfam" id="PF00753">
    <property type="entry name" value="Lactamase_B"/>
    <property type="match status" value="1"/>
</dbReference>
<dbReference type="CDD" id="cd07717">
    <property type="entry name" value="RNaseZ_ZiPD-like_MBL-fold"/>
    <property type="match status" value="1"/>
</dbReference>
<comment type="cofactor">
    <cofactor evidence="8">
        <name>Zn(2+)</name>
        <dbReference type="ChEBI" id="CHEBI:29105"/>
    </cofactor>
    <text evidence="8">Binds 2 Zn(2+) ions.</text>
</comment>
<evidence type="ECO:0000256" key="8">
    <source>
        <dbReference type="HAMAP-Rule" id="MF_01818"/>
    </source>
</evidence>
<dbReference type="Gene3D" id="3.60.15.10">
    <property type="entry name" value="Ribonuclease Z/Hydroxyacylglutathione hydrolase-like"/>
    <property type="match status" value="1"/>
</dbReference>
<keyword evidence="6 8" id="KW-0378">Hydrolase</keyword>
<dbReference type="HAMAP" id="MF_01818">
    <property type="entry name" value="RNase_Z_BN"/>
    <property type="match status" value="1"/>
</dbReference>
<dbReference type="InterPro" id="IPR013471">
    <property type="entry name" value="RNase_Z/BN"/>
</dbReference>
<evidence type="ECO:0000256" key="4">
    <source>
        <dbReference type="ARBA" id="ARBA00022723"/>
    </source>
</evidence>
<comment type="caution">
    <text evidence="10">The sequence shown here is derived from an EMBL/GenBank/DDBJ whole genome shotgun (WGS) entry which is preliminary data.</text>
</comment>
<protein>
    <recommendedName>
        <fullName evidence="8">Ribonuclease Z</fullName>
        <shortName evidence="8">RNase Z</shortName>
        <ecNumber evidence="8">3.1.26.11</ecNumber>
    </recommendedName>
    <alternativeName>
        <fullName evidence="8">tRNA 3 endonuclease</fullName>
    </alternativeName>
    <alternativeName>
        <fullName evidence="8">tRNase Z</fullName>
    </alternativeName>
</protein>
<comment type="subunit">
    <text evidence="1 8">Homodimer.</text>
</comment>
<comment type="catalytic activity">
    <reaction evidence="8">
        <text>Endonucleolytic cleavage of RNA, removing extra 3' nucleotides from tRNA precursor, generating 3' termini of tRNAs. A 3'-hydroxy group is left at the tRNA terminus and a 5'-phosphoryl group is left at the trailer molecule.</text>
        <dbReference type="EC" id="3.1.26.11"/>
    </reaction>
</comment>
<keyword evidence="7 8" id="KW-0862">Zinc</keyword>
<dbReference type="InterPro" id="IPR036866">
    <property type="entry name" value="RibonucZ/Hydroxyglut_hydro"/>
</dbReference>
<dbReference type="Proteomes" id="UP000014627">
    <property type="component" value="Unassembled WGS sequence"/>
</dbReference>
<keyword evidence="2 8" id="KW-0819">tRNA processing</keyword>
<evidence type="ECO:0000256" key="5">
    <source>
        <dbReference type="ARBA" id="ARBA00022759"/>
    </source>
</evidence>
<dbReference type="PANTHER" id="PTHR46018">
    <property type="entry name" value="ZINC PHOSPHODIESTERASE ELAC PROTEIN 1"/>
    <property type="match status" value="1"/>
</dbReference>
<evidence type="ECO:0000313" key="11">
    <source>
        <dbReference type="Proteomes" id="UP000014627"/>
    </source>
</evidence>
<proteinExistence type="inferred from homology"/>
<dbReference type="InterPro" id="IPR001279">
    <property type="entry name" value="Metallo-B-lactamas"/>
</dbReference>
<dbReference type="SUPFAM" id="SSF56281">
    <property type="entry name" value="Metallo-hydrolase/oxidoreductase"/>
    <property type="match status" value="1"/>
</dbReference>
<gene>
    <name evidence="8 10" type="primary">rnz</name>
    <name evidence="10" type="ORF">CP99DC5_0765</name>
</gene>
<feature type="binding site" evidence="8">
    <location>
        <position position="63"/>
    </location>
    <ligand>
        <name>Zn(2+)</name>
        <dbReference type="ChEBI" id="CHEBI:29105"/>
        <label>1</label>
        <note>catalytic</note>
    </ligand>
</feature>
<feature type="binding site" evidence="8">
    <location>
        <position position="68"/>
    </location>
    <ligand>
        <name>Zn(2+)</name>
        <dbReference type="ChEBI" id="CHEBI:29105"/>
        <label>2</label>
        <note>catalytic</note>
    </ligand>
</feature>
<feature type="binding site" evidence="8">
    <location>
        <position position="266"/>
    </location>
    <ligand>
        <name>Zn(2+)</name>
        <dbReference type="ChEBI" id="CHEBI:29105"/>
        <label>2</label>
        <note>catalytic</note>
    </ligand>
</feature>
<dbReference type="EC" id="3.1.26.11" evidence="8"/>
<evidence type="ECO:0000256" key="6">
    <source>
        <dbReference type="ARBA" id="ARBA00022801"/>
    </source>
</evidence>
<dbReference type="NCBIfam" id="TIGR02651">
    <property type="entry name" value="RNase_Z"/>
    <property type="match status" value="1"/>
</dbReference>
<dbReference type="GeneID" id="12242776"/>